<dbReference type="SUPFAM" id="SSF52518">
    <property type="entry name" value="Thiamin diphosphate-binding fold (THDP-binding)"/>
    <property type="match status" value="2"/>
</dbReference>
<dbReference type="Pfam" id="PF00205">
    <property type="entry name" value="TPP_enzyme_M"/>
    <property type="match status" value="1"/>
</dbReference>
<comment type="similarity">
    <text evidence="1 3">Belongs to the TPP enzyme family.</text>
</comment>
<evidence type="ECO:0000256" key="1">
    <source>
        <dbReference type="ARBA" id="ARBA00007812"/>
    </source>
</evidence>
<gene>
    <name evidence="7" type="ORF">H4W29_004994</name>
</gene>
<evidence type="ECO:0000256" key="2">
    <source>
        <dbReference type="ARBA" id="ARBA00023052"/>
    </source>
</evidence>
<dbReference type="NCBIfam" id="NF006187">
    <property type="entry name" value="PRK08322.1"/>
    <property type="match status" value="1"/>
</dbReference>
<organism evidence="7 8">
    <name type="scientific">Rhizobium viscosum</name>
    <name type="common">Arthrobacter viscosus</name>
    <dbReference type="NCBI Taxonomy" id="1673"/>
    <lineage>
        <taxon>Bacteria</taxon>
        <taxon>Pseudomonadati</taxon>
        <taxon>Pseudomonadota</taxon>
        <taxon>Alphaproteobacteria</taxon>
        <taxon>Hyphomicrobiales</taxon>
        <taxon>Rhizobiaceae</taxon>
        <taxon>Rhizobium/Agrobacterium group</taxon>
        <taxon>Rhizobium</taxon>
    </lineage>
</organism>
<dbReference type="InterPro" id="IPR011766">
    <property type="entry name" value="TPP_enzyme_TPP-bd"/>
</dbReference>
<feature type="domain" description="Thiamine pyrophosphate enzyme TPP-binding" evidence="5">
    <location>
        <begin position="377"/>
        <end position="523"/>
    </location>
</feature>
<dbReference type="SUPFAM" id="SSF52467">
    <property type="entry name" value="DHS-like NAD/FAD-binding domain"/>
    <property type="match status" value="1"/>
</dbReference>
<dbReference type="Proteomes" id="UP000620262">
    <property type="component" value="Unassembled WGS sequence"/>
</dbReference>
<dbReference type="RefSeq" id="WP_192731454.1">
    <property type="nucleotide sequence ID" value="NZ_BAAAVL010000002.1"/>
</dbReference>
<dbReference type="Gene3D" id="3.40.50.1220">
    <property type="entry name" value="TPP-binding domain"/>
    <property type="match status" value="1"/>
</dbReference>
<keyword evidence="2 3" id="KW-0786">Thiamine pyrophosphate</keyword>
<dbReference type="CDD" id="cd07035">
    <property type="entry name" value="TPP_PYR_POX_like"/>
    <property type="match status" value="1"/>
</dbReference>
<evidence type="ECO:0000259" key="6">
    <source>
        <dbReference type="Pfam" id="PF02776"/>
    </source>
</evidence>
<sequence length="548" mass="59987">MTKGSDLLIAALENEGVERIFGIPGEENLDVVESIRKSSIELVLTRHEQAAAFMAATYGRLTGRPGVCLTTLGPGALNLSTGAAYALLGAMPMVMITGQKGILSSRQARFQIVDVVASMKPLTKLTRQIVSPQMIPTLVREAFRIAQEERPGPVHLELPEDIAAEECENIALVAPHQLELPIASDAALDRAAALIASAKRPLLMFGAAASRPRSTSDIAQFVIRTRIPYFTTQMGKGTVPGGTELYMGTAALSERDYVHEAIEQADLIVTIGHDTIEKPPFIMGKGGPKVVHVGYQPATVEQVYFPQAEVIGDMGPSLKALADRLEGKLPNAQALLHLRERILDRIADRATEERFTPQRLVHDIREVIPHDGILALDNGMYKIWFARNYRTKMANTLLLDNALATMGAGLPSAMIASMLYPERRVMAICGDGGFMMNSQELETAVRLKLNLVVLVIEDDAYGMIRWKQAVDEFPDFGMTFGNPDFVKYAQSYGAKGTRVDDIGQFKQVLEDAFKGGGVHLVNVPVDYSENERVLVKELRERLPAILEA</sequence>
<dbReference type="InterPro" id="IPR045229">
    <property type="entry name" value="TPP_enz"/>
</dbReference>
<dbReference type="PANTHER" id="PTHR18968">
    <property type="entry name" value="THIAMINE PYROPHOSPHATE ENZYMES"/>
    <property type="match status" value="1"/>
</dbReference>
<name>A0ABR9IX27_RHIVS</name>
<dbReference type="GO" id="GO:0003984">
    <property type="term" value="F:acetolactate synthase activity"/>
    <property type="evidence" value="ECO:0007669"/>
    <property type="project" value="UniProtKB-EC"/>
</dbReference>
<dbReference type="CDD" id="cd02010">
    <property type="entry name" value="TPP_ALS"/>
    <property type="match status" value="1"/>
</dbReference>
<evidence type="ECO:0000259" key="4">
    <source>
        <dbReference type="Pfam" id="PF00205"/>
    </source>
</evidence>
<dbReference type="InterPro" id="IPR012000">
    <property type="entry name" value="Thiamin_PyroP_enz_cen_dom"/>
</dbReference>
<keyword evidence="8" id="KW-1185">Reference proteome</keyword>
<evidence type="ECO:0000313" key="7">
    <source>
        <dbReference type="EMBL" id="MBE1507749.1"/>
    </source>
</evidence>
<evidence type="ECO:0000256" key="3">
    <source>
        <dbReference type="RuleBase" id="RU362132"/>
    </source>
</evidence>
<dbReference type="InterPro" id="IPR012001">
    <property type="entry name" value="Thiamin_PyroP_enz_TPP-bd_dom"/>
</dbReference>
<dbReference type="EC" id="2.2.1.6" evidence="7"/>
<feature type="domain" description="Thiamine pyrophosphate enzyme central" evidence="4">
    <location>
        <begin position="188"/>
        <end position="321"/>
    </location>
</feature>
<dbReference type="EMBL" id="JADBEC010000002">
    <property type="protein sequence ID" value="MBE1507749.1"/>
    <property type="molecule type" value="Genomic_DNA"/>
</dbReference>
<comment type="caution">
    <text evidence="7">The sequence shown here is derived from an EMBL/GenBank/DDBJ whole genome shotgun (WGS) entry which is preliminary data.</text>
</comment>
<dbReference type="PANTHER" id="PTHR18968:SF129">
    <property type="entry name" value="ACETOLACTATE SYNTHASE"/>
    <property type="match status" value="1"/>
</dbReference>
<dbReference type="Gene3D" id="3.40.50.970">
    <property type="match status" value="2"/>
</dbReference>
<dbReference type="Pfam" id="PF02776">
    <property type="entry name" value="TPP_enzyme_N"/>
    <property type="match status" value="1"/>
</dbReference>
<evidence type="ECO:0000313" key="8">
    <source>
        <dbReference type="Proteomes" id="UP000620262"/>
    </source>
</evidence>
<dbReference type="InterPro" id="IPR029061">
    <property type="entry name" value="THDP-binding"/>
</dbReference>
<keyword evidence="7" id="KW-0808">Transferase</keyword>
<proteinExistence type="inferred from homology"/>
<protein>
    <submittedName>
        <fullName evidence="7">Acetolactate synthase-1/2/3 large subunit</fullName>
        <ecNumber evidence="7">2.2.1.6</ecNumber>
    </submittedName>
</protein>
<evidence type="ECO:0000259" key="5">
    <source>
        <dbReference type="Pfam" id="PF02775"/>
    </source>
</evidence>
<accession>A0ABR9IX27</accession>
<dbReference type="InterPro" id="IPR029035">
    <property type="entry name" value="DHS-like_NAD/FAD-binding_dom"/>
</dbReference>
<feature type="domain" description="Thiamine pyrophosphate enzyme N-terminal TPP-binding" evidence="6">
    <location>
        <begin position="3"/>
        <end position="116"/>
    </location>
</feature>
<dbReference type="Pfam" id="PF02775">
    <property type="entry name" value="TPP_enzyme_C"/>
    <property type="match status" value="1"/>
</dbReference>
<reference evidence="7 8" key="1">
    <citation type="submission" date="2020-10" db="EMBL/GenBank/DDBJ databases">
        <title>Sequencing the genomes of 1000 actinobacteria strains.</title>
        <authorList>
            <person name="Klenk H.-P."/>
        </authorList>
    </citation>
    <scope>NUCLEOTIDE SEQUENCE [LARGE SCALE GENOMIC DNA]</scope>
    <source>
        <strain evidence="7 8">DSM 7307</strain>
    </source>
</reference>